<feature type="transmembrane region" description="Helical" evidence="1">
    <location>
        <begin position="291"/>
        <end position="315"/>
    </location>
</feature>
<feature type="transmembrane region" description="Helical" evidence="1">
    <location>
        <begin position="82"/>
        <end position="103"/>
    </location>
</feature>
<name>A0A1E5H3R7_9ENTE</name>
<feature type="transmembrane region" description="Helical" evidence="1">
    <location>
        <begin position="135"/>
        <end position="152"/>
    </location>
</feature>
<sequence length="494" mass="56842">MLKHYTPAIKNWAKENRSLLLMTVLIYQVPILAIGIINFPYLDDTARQITGATDFARSYSRWVSEIASWFVQGSRHLTDLGLTTHIITGLILAAASIIVVYCLNKKKLEVLPLIASTLIGLNPWFLQSVSFRFDSPYMALSIFFSVLPFLWWEKRSKTFFILSIISIFFMCNTYQASSGIYIIMVLALSLNEILSNEKHNQTYKKVFLSGLAYIIAMFIYVIETKFNPEISDRGDHVVIASIKDIPKTILTNSQMYLNTVQEQSTKLWLSLFIILILLFIVTSILNSKLHFFKSISFVVLYLILASVLSYGVFLIFPEKLALVAPRYAYGFSVFASITLILLLSKLSVSPNWIRVTSKVFICLFSYYMLSFPFVYASTLHYQKEEFEKQSLILAGDLKDLITPDTMAIYSKSLFKDSPILINSVRNFPILKEIVPSNSEVYWPNQLWFKTYTGINITINPLNPKIFKKDPSELKFSDYYYDIYEKNNDLYIIPK</sequence>
<feature type="transmembrane region" description="Helical" evidence="1">
    <location>
        <begin position="110"/>
        <end position="129"/>
    </location>
</feature>
<evidence type="ECO:0008006" key="4">
    <source>
        <dbReference type="Google" id="ProtNLM"/>
    </source>
</evidence>
<dbReference type="OrthoDB" id="2043221at2"/>
<comment type="caution">
    <text evidence="2">The sequence shown here is derived from an EMBL/GenBank/DDBJ whole genome shotgun (WGS) entry which is preliminary data.</text>
</comment>
<keyword evidence="1" id="KW-0472">Membrane</keyword>
<dbReference type="AlphaFoldDB" id="A0A1E5H3R7"/>
<feature type="transmembrane region" description="Helical" evidence="1">
    <location>
        <begin position="159"/>
        <end position="186"/>
    </location>
</feature>
<reference evidence="3" key="1">
    <citation type="submission" date="2016-09" db="EMBL/GenBank/DDBJ databases">
        <authorList>
            <person name="Gulvik C.A."/>
        </authorList>
    </citation>
    <scope>NUCLEOTIDE SEQUENCE [LARGE SCALE GENOMIC DNA]</scope>
    <source>
        <strain evidence="3">LMG 26306</strain>
    </source>
</reference>
<keyword evidence="3" id="KW-1185">Reference proteome</keyword>
<organism evidence="2 3">
    <name type="scientific">Enterococcus quebecensis</name>
    <dbReference type="NCBI Taxonomy" id="903983"/>
    <lineage>
        <taxon>Bacteria</taxon>
        <taxon>Bacillati</taxon>
        <taxon>Bacillota</taxon>
        <taxon>Bacilli</taxon>
        <taxon>Lactobacillales</taxon>
        <taxon>Enterococcaceae</taxon>
        <taxon>Enterococcus</taxon>
    </lineage>
</organism>
<dbReference type="EMBL" id="MIKB01000001">
    <property type="protein sequence ID" value="OEG19532.1"/>
    <property type="molecule type" value="Genomic_DNA"/>
</dbReference>
<proteinExistence type="predicted"/>
<accession>A0A1E5H3R7</accession>
<keyword evidence="1" id="KW-0812">Transmembrane</keyword>
<keyword evidence="1" id="KW-1133">Transmembrane helix</keyword>
<evidence type="ECO:0000313" key="3">
    <source>
        <dbReference type="Proteomes" id="UP000094764"/>
    </source>
</evidence>
<dbReference type="PATRIC" id="fig|903983.4.peg.1843"/>
<feature type="transmembrane region" description="Helical" evidence="1">
    <location>
        <begin position="267"/>
        <end position="285"/>
    </location>
</feature>
<dbReference type="Pfam" id="PF14264">
    <property type="entry name" value="Glucos_trans_II"/>
    <property type="match status" value="1"/>
</dbReference>
<evidence type="ECO:0000256" key="1">
    <source>
        <dbReference type="SAM" id="Phobius"/>
    </source>
</evidence>
<feature type="transmembrane region" description="Helical" evidence="1">
    <location>
        <begin position="327"/>
        <end position="346"/>
    </location>
</feature>
<feature type="transmembrane region" description="Helical" evidence="1">
    <location>
        <begin position="206"/>
        <end position="223"/>
    </location>
</feature>
<feature type="transmembrane region" description="Helical" evidence="1">
    <location>
        <begin position="352"/>
        <end position="375"/>
    </location>
</feature>
<protein>
    <recommendedName>
        <fullName evidence="4">PcfV</fullName>
    </recommendedName>
</protein>
<dbReference type="InterPro" id="IPR025686">
    <property type="entry name" value="Glucos_trans_II"/>
</dbReference>
<dbReference type="Proteomes" id="UP000094764">
    <property type="component" value="Unassembled WGS sequence"/>
</dbReference>
<evidence type="ECO:0000313" key="2">
    <source>
        <dbReference type="EMBL" id="OEG19532.1"/>
    </source>
</evidence>
<dbReference type="RefSeq" id="WP_069633870.1">
    <property type="nucleotide sequence ID" value="NZ_JXKZ01000003.1"/>
</dbReference>
<feature type="transmembrane region" description="Helical" evidence="1">
    <location>
        <begin position="20"/>
        <end position="41"/>
    </location>
</feature>
<gene>
    <name evidence="2" type="ORF">BCR23_02245</name>
</gene>